<dbReference type="RefSeq" id="XP_041193821.1">
    <property type="nucleotide sequence ID" value="XM_041330839.1"/>
</dbReference>
<evidence type="ECO:0000313" key="1">
    <source>
        <dbReference type="EMBL" id="KAG1817579.1"/>
    </source>
</evidence>
<dbReference type="Proteomes" id="UP000807769">
    <property type="component" value="Unassembled WGS sequence"/>
</dbReference>
<proteinExistence type="predicted"/>
<dbReference type="EMBL" id="JABBWG010000013">
    <property type="protein sequence ID" value="KAG1817579.1"/>
    <property type="molecule type" value="Genomic_DNA"/>
</dbReference>
<dbReference type="AlphaFoldDB" id="A0A9P7JDZ4"/>
<dbReference type="OrthoDB" id="5784at2759"/>
<dbReference type="GeneID" id="64624856"/>
<keyword evidence="2" id="KW-1185">Reference proteome</keyword>
<name>A0A9P7JDZ4_9AGAM</name>
<organism evidence="1 2">
    <name type="scientific">Suillus subaureus</name>
    <dbReference type="NCBI Taxonomy" id="48587"/>
    <lineage>
        <taxon>Eukaryota</taxon>
        <taxon>Fungi</taxon>
        <taxon>Dikarya</taxon>
        <taxon>Basidiomycota</taxon>
        <taxon>Agaricomycotina</taxon>
        <taxon>Agaricomycetes</taxon>
        <taxon>Agaricomycetidae</taxon>
        <taxon>Boletales</taxon>
        <taxon>Suillineae</taxon>
        <taxon>Suillaceae</taxon>
        <taxon>Suillus</taxon>
    </lineage>
</organism>
<evidence type="ECO:0000313" key="2">
    <source>
        <dbReference type="Proteomes" id="UP000807769"/>
    </source>
</evidence>
<gene>
    <name evidence="1" type="ORF">BJ212DRAFT_1269940</name>
</gene>
<accession>A0A9P7JDZ4</accession>
<sequence>MHAVLLPMLKSVLYSANISDILMRFTHPVLDIITWLPYQVIHYTFLLVLTRFL</sequence>
<protein>
    <submittedName>
        <fullName evidence="1">Uncharacterized protein</fullName>
    </submittedName>
</protein>
<reference evidence="1" key="1">
    <citation type="journal article" date="2020" name="New Phytol.">
        <title>Comparative genomics reveals dynamic genome evolution in host specialist ectomycorrhizal fungi.</title>
        <authorList>
            <person name="Lofgren L.A."/>
            <person name="Nguyen N.H."/>
            <person name="Vilgalys R."/>
            <person name="Ruytinx J."/>
            <person name="Liao H.L."/>
            <person name="Branco S."/>
            <person name="Kuo A."/>
            <person name="LaButti K."/>
            <person name="Lipzen A."/>
            <person name="Andreopoulos W."/>
            <person name="Pangilinan J."/>
            <person name="Riley R."/>
            <person name="Hundley H."/>
            <person name="Na H."/>
            <person name="Barry K."/>
            <person name="Grigoriev I.V."/>
            <person name="Stajich J.E."/>
            <person name="Kennedy P.G."/>
        </authorList>
    </citation>
    <scope>NUCLEOTIDE SEQUENCE</scope>
    <source>
        <strain evidence="1">MN1</strain>
    </source>
</reference>
<comment type="caution">
    <text evidence="1">The sequence shown here is derived from an EMBL/GenBank/DDBJ whole genome shotgun (WGS) entry which is preliminary data.</text>
</comment>